<dbReference type="AlphaFoldDB" id="A0A918TF46"/>
<dbReference type="SMART" id="SM00822">
    <property type="entry name" value="PKS_KR"/>
    <property type="match status" value="1"/>
</dbReference>
<proteinExistence type="inferred from homology"/>
<dbReference type="SUPFAM" id="SSF51735">
    <property type="entry name" value="NAD(P)-binding Rossmann-fold domains"/>
    <property type="match status" value="1"/>
</dbReference>
<accession>A0A918TF46</accession>
<reference evidence="5" key="1">
    <citation type="journal article" date="2014" name="Int. J. Syst. Evol. Microbiol.">
        <title>Complete genome sequence of Corynebacterium casei LMG S-19264T (=DSM 44701T), isolated from a smear-ripened cheese.</title>
        <authorList>
            <consortium name="US DOE Joint Genome Institute (JGI-PGF)"/>
            <person name="Walter F."/>
            <person name="Albersmeier A."/>
            <person name="Kalinowski J."/>
            <person name="Ruckert C."/>
        </authorList>
    </citation>
    <scope>NUCLEOTIDE SEQUENCE</scope>
    <source>
        <strain evidence="5">JCM 4633</strain>
    </source>
</reference>
<dbReference type="GO" id="GO:0016020">
    <property type="term" value="C:membrane"/>
    <property type="evidence" value="ECO:0007669"/>
    <property type="project" value="TreeGrafter"/>
</dbReference>
<dbReference type="Pfam" id="PF00106">
    <property type="entry name" value="adh_short"/>
    <property type="match status" value="1"/>
</dbReference>
<dbReference type="PROSITE" id="PS00061">
    <property type="entry name" value="ADH_SHORT"/>
    <property type="match status" value="1"/>
</dbReference>
<evidence type="ECO:0000313" key="5">
    <source>
        <dbReference type="EMBL" id="GHC45926.1"/>
    </source>
</evidence>
<gene>
    <name evidence="5" type="ORF">GCM10010507_21520</name>
</gene>
<dbReference type="Proteomes" id="UP000646244">
    <property type="component" value="Unassembled WGS sequence"/>
</dbReference>
<comment type="similarity">
    <text evidence="1">Belongs to the short-chain dehydrogenases/reductases (SDR) family.</text>
</comment>
<comment type="caution">
    <text evidence="5">The sequence shown here is derived from an EMBL/GenBank/DDBJ whole genome shotgun (WGS) entry which is preliminary data.</text>
</comment>
<evidence type="ECO:0000313" key="6">
    <source>
        <dbReference type="Proteomes" id="UP000646244"/>
    </source>
</evidence>
<evidence type="ECO:0000256" key="2">
    <source>
        <dbReference type="ARBA" id="ARBA00023002"/>
    </source>
</evidence>
<dbReference type="GO" id="GO:0016491">
    <property type="term" value="F:oxidoreductase activity"/>
    <property type="evidence" value="ECO:0007669"/>
    <property type="project" value="UniProtKB-KW"/>
</dbReference>
<dbReference type="NCBIfam" id="NF005495">
    <property type="entry name" value="PRK07109.1"/>
    <property type="match status" value="1"/>
</dbReference>
<feature type="region of interest" description="Disordered" evidence="3">
    <location>
        <begin position="257"/>
        <end position="301"/>
    </location>
</feature>
<dbReference type="PANTHER" id="PTHR44196:SF1">
    <property type="entry name" value="DEHYDROGENASE_REDUCTASE SDR FAMILY MEMBER 7B"/>
    <property type="match status" value="1"/>
</dbReference>
<dbReference type="Gene3D" id="3.40.50.720">
    <property type="entry name" value="NAD(P)-binding Rossmann-like Domain"/>
    <property type="match status" value="1"/>
</dbReference>
<keyword evidence="2" id="KW-0560">Oxidoreductase</keyword>
<protein>
    <recommendedName>
        <fullName evidence="4">Ketoreductase domain-containing protein</fullName>
    </recommendedName>
</protein>
<dbReference type="PRINTS" id="PR00081">
    <property type="entry name" value="GDHRDH"/>
</dbReference>
<organism evidence="5 6">
    <name type="scientific">Streptomyces cinnamoneus</name>
    <name type="common">Streptoverticillium cinnamoneum</name>
    <dbReference type="NCBI Taxonomy" id="53446"/>
    <lineage>
        <taxon>Bacteria</taxon>
        <taxon>Bacillati</taxon>
        <taxon>Actinomycetota</taxon>
        <taxon>Actinomycetes</taxon>
        <taxon>Kitasatosporales</taxon>
        <taxon>Streptomycetaceae</taxon>
        <taxon>Streptomyces</taxon>
        <taxon>Streptomyces cinnamoneus group</taxon>
    </lineage>
</organism>
<dbReference type="EMBL" id="BMVB01000006">
    <property type="protein sequence ID" value="GHC45926.1"/>
    <property type="molecule type" value="Genomic_DNA"/>
</dbReference>
<sequence>MVVTGASGGVGRATARAFASRGACVALLARGRKGLDAAAADVRERGGEALALSVDVADHRAVTEAADRIEETFGPVDVWVNNAFTGVFAPFVEIEPDEFRRVTEVTYLGYVYGTHAALTRMLPRDHGTIVQVGSALAYRGIPLQSAYCGAKHAIQGWNEALRCELLHQRSKVRTTMVQLPALNTPQFTWVLSRMPRRPQPVAPVYEPELAARAIVHAAAHPRRREYWVGGSTVATLLANAVAPGLLDRYLARTAFASQQTDEPQGPLPPVNLWHPADGAGGHDYGAHGTFDDRAHAHGPQPWLSQHRGTLAAGAALAAAALAAARLRTDHGCHDR</sequence>
<evidence type="ECO:0000256" key="3">
    <source>
        <dbReference type="SAM" id="MobiDB-lite"/>
    </source>
</evidence>
<evidence type="ECO:0000259" key="4">
    <source>
        <dbReference type="SMART" id="SM00822"/>
    </source>
</evidence>
<dbReference type="InterPro" id="IPR057326">
    <property type="entry name" value="KR_dom"/>
</dbReference>
<dbReference type="InterPro" id="IPR020904">
    <property type="entry name" value="Sc_DH/Rdtase_CS"/>
</dbReference>
<feature type="domain" description="Ketoreductase" evidence="4">
    <location>
        <begin position="2"/>
        <end position="185"/>
    </location>
</feature>
<name>A0A918TF46_STRCJ</name>
<evidence type="ECO:0000256" key="1">
    <source>
        <dbReference type="ARBA" id="ARBA00006484"/>
    </source>
</evidence>
<dbReference type="PANTHER" id="PTHR44196">
    <property type="entry name" value="DEHYDROGENASE/REDUCTASE SDR FAMILY MEMBER 7B"/>
    <property type="match status" value="1"/>
</dbReference>
<dbReference type="InterPro" id="IPR002347">
    <property type="entry name" value="SDR_fam"/>
</dbReference>
<dbReference type="InterPro" id="IPR036291">
    <property type="entry name" value="NAD(P)-bd_dom_sf"/>
</dbReference>
<reference evidence="5" key="2">
    <citation type="submission" date="2020-09" db="EMBL/GenBank/DDBJ databases">
        <authorList>
            <person name="Sun Q."/>
            <person name="Ohkuma M."/>
        </authorList>
    </citation>
    <scope>NUCLEOTIDE SEQUENCE</scope>
    <source>
        <strain evidence="5">JCM 4633</strain>
    </source>
</reference>